<keyword evidence="15" id="KW-1185">Reference proteome</keyword>
<keyword evidence="9" id="KW-0378">Hydrolase</keyword>
<evidence type="ECO:0000256" key="10">
    <source>
        <dbReference type="ARBA" id="ARBA00023242"/>
    </source>
</evidence>
<feature type="domain" description="DDE Tnp4" evidence="13">
    <location>
        <begin position="135"/>
        <end position="296"/>
    </location>
</feature>
<reference evidence="14" key="1">
    <citation type="submission" date="2025-08" db="UniProtKB">
        <authorList>
            <consortium name="Ensembl"/>
        </authorList>
    </citation>
    <scope>IDENTIFICATION</scope>
</reference>
<dbReference type="InterPro" id="IPR045249">
    <property type="entry name" value="HARBI1-like"/>
</dbReference>
<organism evidence="14 15">
    <name type="scientific">Chelydra serpentina</name>
    <name type="common">Snapping turtle</name>
    <name type="synonym">Testudo serpentina</name>
    <dbReference type="NCBI Taxonomy" id="8475"/>
    <lineage>
        <taxon>Eukaryota</taxon>
        <taxon>Metazoa</taxon>
        <taxon>Chordata</taxon>
        <taxon>Craniata</taxon>
        <taxon>Vertebrata</taxon>
        <taxon>Euteleostomi</taxon>
        <taxon>Archelosauria</taxon>
        <taxon>Testudinata</taxon>
        <taxon>Testudines</taxon>
        <taxon>Cryptodira</taxon>
        <taxon>Durocryptodira</taxon>
        <taxon>Americhelydia</taxon>
        <taxon>Chelydroidea</taxon>
        <taxon>Chelydridae</taxon>
        <taxon>Chelydra</taxon>
    </lineage>
</organism>
<dbReference type="PRINTS" id="PR02086">
    <property type="entry name" value="PUTNUCHARBI1"/>
</dbReference>
<proteinExistence type="inferred from homology"/>
<evidence type="ECO:0000256" key="8">
    <source>
        <dbReference type="ARBA" id="ARBA00022723"/>
    </source>
</evidence>
<keyword evidence="8" id="KW-0479">Metal-binding</keyword>
<evidence type="ECO:0000256" key="3">
    <source>
        <dbReference type="ARBA" id="ARBA00004496"/>
    </source>
</evidence>
<evidence type="ECO:0000313" key="14">
    <source>
        <dbReference type="Ensembl" id="ENSCSRP00000026821.1"/>
    </source>
</evidence>
<reference evidence="14" key="2">
    <citation type="submission" date="2025-09" db="UniProtKB">
        <authorList>
            <consortium name="Ensembl"/>
        </authorList>
    </citation>
    <scope>IDENTIFICATION</scope>
</reference>
<keyword evidence="6" id="KW-0963">Cytoplasm</keyword>
<sequence length="353" mass="39948">MVVMGLVDTVERRFWARETSTDWWDHIVLEGTFMELCELLSPALKRQNTKMRAALTVEKRMVIALWKLATPDSYRSVANQFRVGKSTVGAVVMQVAKVARAIVDLLLHKVVTLGDVQAIIDGFTAMGFPNCGGAIDGTHIPILGPEHQGGQYINRKGYFSMVLQALVDHKGRFTNINVGWPGKVHDARVFKNSGLFRRLQQGVYFPDHKITVGEVEMPTVILGDPAYPLMPWLMKPYTGALDTEKELFNYRLSKCRMVVECAFGRLKARWRSLLTRSDLSPKNIPIVIAACCVLHNLCEIKGETFMQGWEVEANRLSADYAQPDTRAIRRSQREAVRIREALKARFQTERVNQ</sequence>
<evidence type="ECO:0000256" key="7">
    <source>
        <dbReference type="ARBA" id="ARBA00022722"/>
    </source>
</evidence>
<dbReference type="GO" id="GO:0004518">
    <property type="term" value="F:nuclease activity"/>
    <property type="evidence" value="ECO:0007669"/>
    <property type="project" value="UniProtKB-KW"/>
</dbReference>
<evidence type="ECO:0000256" key="4">
    <source>
        <dbReference type="ARBA" id="ARBA00006958"/>
    </source>
</evidence>
<evidence type="ECO:0000256" key="5">
    <source>
        <dbReference type="ARBA" id="ARBA00015519"/>
    </source>
</evidence>
<protein>
    <recommendedName>
        <fullName evidence="5">Putative nuclease HARBI1</fullName>
    </recommendedName>
    <alternativeName>
        <fullName evidence="11">Harbinger transposase-derived nuclease</fullName>
    </alternativeName>
</protein>
<dbReference type="GO" id="GO:0046872">
    <property type="term" value="F:metal ion binding"/>
    <property type="evidence" value="ECO:0007669"/>
    <property type="project" value="UniProtKB-KW"/>
</dbReference>
<accession>A0A8C3XVC8</accession>
<dbReference type="Proteomes" id="UP000694403">
    <property type="component" value="Unplaced"/>
</dbReference>
<dbReference type="GO" id="GO:0005634">
    <property type="term" value="C:nucleus"/>
    <property type="evidence" value="ECO:0007669"/>
    <property type="project" value="UniProtKB-SubCell"/>
</dbReference>
<evidence type="ECO:0000256" key="6">
    <source>
        <dbReference type="ARBA" id="ARBA00022490"/>
    </source>
</evidence>
<dbReference type="Ensembl" id="ENSCSRT00000027938.1">
    <property type="protein sequence ID" value="ENSCSRP00000026821.1"/>
    <property type="gene ID" value="ENSCSRG00000019922.1"/>
</dbReference>
<evidence type="ECO:0000256" key="12">
    <source>
        <dbReference type="ARBA" id="ARBA00045850"/>
    </source>
</evidence>
<comment type="cofactor">
    <cofactor evidence="1">
        <name>a divalent metal cation</name>
        <dbReference type="ChEBI" id="CHEBI:60240"/>
    </cofactor>
</comment>
<comment type="function">
    <text evidence="12">Transposase-derived protein that may have nuclease activity. Does not have transposase activity.</text>
</comment>
<dbReference type="Pfam" id="PF13359">
    <property type="entry name" value="DDE_Tnp_4"/>
    <property type="match status" value="1"/>
</dbReference>
<dbReference type="PANTHER" id="PTHR22930:SF206">
    <property type="entry name" value="NUCLEASE HARBI1"/>
    <property type="match status" value="1"/>
</dbReference>
<dbReference type="AlphaFoldDB" id="A0A8C3XVC8"/>
<evidence type="ECO:0000256" key="9">
    <source>
        <dbReference type="ARBA" id="ARBA00022801"/>
    </source>
</evidence>
<keyword evidence="10" id="KW-0539">Nucleus</keyword>
<dbReference type="InterPro" id="IPR026103">
    <property type="entry name" value="HARBI1_animal"/>
</dbReference>
<dbReference type="PANTHER" id="PTHR22930">
    <property type="match status" value="1"/>
</dbReference>
<evidence type="ECO:0000256" key="11">
    <source>
        <dbReference type="ARBA" id="ARBA00030126"/>
    </source>
</evidence>
<evidence type="ECO:0000259" key="13">
    <source>
        <dbReference type="Pfam" id="PF13359"/>
    </source>
</evidence>
<dbReference type="GO" id="GO:0005737">
    <property type="term" value="C:cytoplasm"/>
    <property type="evidence" value="ECO:0007669"/>
    <property type="project" value="UniProtKB-SubCell"/>
</dbReference>
<comment type="subcellular location">
    <subcellularLocation>
        <location evidence="3">Cytoplasm</location>
    </subcellularLocation>
    <subcellularLocation>
        <location evidence="2">Nucleus</location>
    </subcellularLocation>
</comment>
<keyword evidence="7" id="KW-0540">Nuclease</keyword>
<evidence type="ECO:0000313" key="15">
    <source>
        <dbReference type="Proteomes" id="UP000694403"/>
    </source>
</evidence>
<name>A0A8C3XVC8_CHESE</name>
<dbReference type="InterPro" id="IPR027806">
    <property type="entry name" value="HARBI1_dom"/>
</dbReference>
<evidence type="ECO:0000256" key="2">
    <source>
        <dbReference type="ARBA" id="ARBA00004123"/>
    </source>
</evidence>
<evidence type="ECO:0000256" key="1">
    <source>
        <dbReference type="ARBA" id="ARBA00001968"/>
    </source>
</evidence>
<dbReference type="GO" id="GO:0016787">
    <property type="term" value="F:hydrolase activity"/>
    <property type="evidence" value="ECO:0007669"/>
    <property type="project" value="UniProtKB-KW"/>
</dbReference>
<comment type="similarity">
    <text evidence="4">Belongs to the HARBI1 family.</text>
</comment>